<accession>I3SBM0</accession>
<dbReference type="EMBL" id="BT137867">
    <property type="protein sequence ID" value="AFK37662.1"/>
    <property type="molecule type" value="mRNA"/>
</dbReference>
<protein>
    <submittedName>
        <fullName evidence="2">Uncharacterized protein</fullName>
    </submittedName>
</protein>
<dbReference type="AlphaFoldDB" id="I3SBM0"/>
<evidence type="ECO:0000313" key="2">
    <source>
        <dbReference type="EMBL" id="AFK37662.1"/>
    </source>
</evidence>
<sequence>MRTGKRTRLSRRFNRRSMEAPPRRRHRIIRTRHRFNR</sequence>
<feature type="compositionally biased region" description="Basic residues" evidence="1">
    <location>
        <begin position="23"/>
        <end position="37"/>
    </location>
</feature>
<evidence type="ECO:0000256" key="1">
    <source>
        <dbReference type="SAM" id="MobiDB-lite"/>
    </source>
</evidence>
<organism evidence="2">
    <name type="scientific">Medicago truncatula</name>
    <name type="common">Barrel medic</name>
    <name type="synonym">Medicago tribuloides</name>
    <dbReference type="NCBI Taxonomy" id="3880"/>
    <lineage>
        <taxon>Eukaryota</taxon>
        <taxon>Viridiplantae</taxon>
        <taxon>Streptophyta</taxon>
        <taxon>Embryophyta</taxon>
        <taxon>Tracheophyta</taxon>
        <taxon>Spermatophyta</taxon>
        <taxon>Magnoliopsida</taxon>
        <taxon>eudicotyledons</taxon>
        <taxon>Gunneridae</taxon>
        <taxon>Pentapetalae</taxon>
        <taxon>rosids</taxon>
        <taxon>fabids</taxon>
        <taxon>Fabales</taxon>
        <taxon>Fabaceae</taxon>
        <taxon>Papilionoideae</taxon>
        <taxon>50 kb inversion clade</taxon>
        <taxon>NPAAA clade</taxon>
        <taxon>Hologalegina</taxon>
        <taxon>IRL clade</taxon>
        <taxon>Trifolieae</taxon>
        <taxon>Medicago</taxon>
    </lineage>
</organism>
<feature type="region of interest" description="Disordered" evidence="1">
    <location>
        <begin position="1"/>
        <end position="37"/>
    </location>
</feature>
<proteinExistence type="evidence at transcript level"/>
<feature type="compositionally biased region" description="Basic residues" evidence="1">
    <location>
        <begin position="1"/>
        <end position="15"/>
    </location>
</feature>
<reference evidence="2" key="1">
    <citation type="submission" date="2012-05" db="EMBL/GenBank/DDBJ databases">
        <authorList>
            <person name="Krishnakumar V."/>
            <person name="Cheung F."/>
            <person name="Xiao Y."/>
            <person name="Chan A."/>
            <person name="Moskal W.A."/>
            <person name="Town C.D."/>
        </authorList>
    </citation>
    <scope>NUCLEOTIDE SEQUENCE</scope>
</reference>
<name>I3SBM0_MEDTR</name>